<evidence type="ECO:0000256" key="1">
    <source>
        <dbReference type="ARBA" id="ARBA00001933"/>
    </source>
</evidence>
<evidence type="ECO:0000256" key="7">
    <source>
        <dbReference type="ARBA" id="ARBA00023136"/>
    </source>
</evidence>
<evidence type="ECO:0000256" key="15">
    <source>
        <dbReference type="SAM" id="Phobius"/>
    </source>
</evidence>
<feature type="transmembrane region" description="Helical" evidence="15">
    <location>
        <begin position="279"/>
        <end position="297"/>
    </location>
</feature>
<dbReference type="Proteomes" id="UP000196151">
    <property type="component" value="Chromosome"/>
</dbReference>
<feature type="domain" description="Alanine racemase C-terminal" evidence="16">
    <location>
        <begin position="580"/>
        <end position="702"/>
    </location>
</feature>
<evidence type="ECO:0000256" key="5">
    <source>
        <dbReference type="ARBA" id="ARBA00022898"/>
    </source>
</evidence>
<dbReference type="InterPro" id="IPR029066">
    <property type="entry name" value="PLP-binding_barrel"/>
</dbReference>
<feature type="transmembrane region" description="Helical" evidence="15">
    <location>
        <begin position="248"/>
        <end position="267"/>
    </location>
</feature>
<dbReference type="GO" id="GO:0008784">
    <property type="term" value="F:alanine racemase activity"/>
    <property type="evidence" value="ECO:0007669"/>
    <property type="project" value="UniProtKB-UniRule"/>
</dbReference>
<evidence type="ECO:0000256" key="3">
    <source>
        <dbReference type="ARBA" id="ARBA00022475"/>
    </source>
</evidence>
<evidence type="ECO:0000256" key="4">
    <source>
        <dbReference type="ARBA" id="ARBA00022692"/>
    </source>
</evidence>
<dbReference type="Gene3D" id="3.20.20.10">
    <property type="entry name" value="Alanine racemase"/>
    <property type="match status" value="1"/>
</dbReference>
<comment type="similarity">
    <text evidence="11">In the C-terminal section; belongs to the alanine racemase family.</text>
</comment>
<dbReference type="FunFam" id="3.20.20.10:FF:000002">
    <property type="entry name" value="Alanine racemase"/>
    <property type="match status" value="1"/>
</dbReference>
<feature type="binding site" evidence="12 14">
    <location>
        <position position="469"/>
    </location>
    <ligand>
        <name>substrate</name>
    </ligand>
</feature>
<protein>
    <recommendedName>
        <fullName evidence="12">Alanine racemase</fullName>
        <ecNumber evidence="12">5.1.1.1</ecNumber>
    </recommendedName>
</protein>
<gene>
    <name evidence="17" type="ORF">A5889_000526</name>
    <name evidence="18" type="ORF">A5889_003118</name>
</gene>
<reference evidence="17" key="1">
    <citation type="submission" date="2017-05" db="EMBL/GenBank/DDBJ databases">
        <title>The Genome Sequence of Enterococcus sp. 9D6_DIV0238.</title>
        <authorList>
            <consortium name="The Broad Institute Genomics Platform"/>
            <consortium name="The Broad Institute Genomic Center for Infectious Diseases"/>
            <person name="Earl A."/>
            <person name="Manson A."/>
            <person name="Schwartman J."/>
            <person name="Gilmore M."/>
            <person name="Abouelleil A."/>
            <person name="Cao P."/>
            <person name="Chapman S."/>
            <person name="Cusick C."/>
            <person name="Shea T."/>
            <person name="Young S."/>
            <person name="Neafsey D."/>
            <person name="Nusbaum C."/>
            <person name="Birren B."/>
        </authorList>
    </citation>
    <scope>NUCLEOTIDE SEQUENCE [LARGE SCALE GENOMIC DNA]</scope>
    <source>
        <strain evidence="17">9D6_DIV0238</strain>
    </source>
</reference>
<keyword evidence="5 12" id="KW-0663">Pyridoxal phosphate</keyword>
<dbReference type="Gene3D" id="2.40.37.10">
    <property type="entry name" value="Lyase, Ornithine Decarboxylase, Chain A, domain 1"/>
    <property type="match status" value="1"/>
</dbReference>
<evidence type="ECO:0000313" key="18">
    <source>
        <dbReference type="EMBL" id="WYJ95570.1"/>
    </source>
</evidence>
<dbReference type="SUPFAM" id="SSF51419">
    <property type="entry name" value="PLP-binding barrel"/>
    <property type="match status" value="1"/>
</dbReference>
<evidence type="ECO:0000313" key="19">
    <source>
        <dbReference type="Proteomes" id="UP000196151"/>
    </source>
</evidence>
<feature type="active site" description="Proton acceptor; specific for D-alanine" evidence="12">
    <location>
        <position position="375"/>
    </location>
</feature>
<dbReference type="GO" id="GO:0016747">
    <property type="term" value="F:acyltransferase activity, transferring groups other than amino-acyl groups"/>
    <property type="evidence" value="ECO:0007669"/>
    <property type="project" value="InterPro"/>
</dbReference>
<comment type="subcellular location">
    <subcellularLocation>
        <location evidence="2">Cell membrane</location>
        <topology evidence="2">Multi-pass membrane protein</topology>
    </subcellularLocation>
</comment>
<feature type="modified residue" description="N6-(pyridoxal phosphate)lysine" evidence="12 13">
    <location>
        <position position="375"/>
    </location>
</feature>
<feature type="active site" description="Proton acceptor; specific for L-alanine" evidence="12">
    <location>
        <position position="601"/>
    </location>
</feature>
<evidence type="ECO:0000256" key="14">
    <source>
        <dbReference type="PIRSR" id="PIRSR600821-52"/>
    </source>
</evidence>
<dbReference type="RefSeq" id="WP_087639699.1">
    <property type="nucleotide sequence ID" value="NZ_CP147246.1"/>
</dbReference>
<dbReference type="InterPro" id="IPR011248">
    <property type="entry name" value="Serine/alanine_racemase"/>
</dbReference>
<keyword evidence="6 15" id="KW-1133">Transmembrane helix</keyword>
<feature type="transmembrane region" description="Helical" evidence="15">
    <location>
        <begin position="122"/>
        <end position="141"/>
    </location>
</feature>
<dbReference type="Pfam" id="PF00842">
    <property type="entry name" value="Ala_racemase_C"/>
    <property type="match status" value="1"/>
</dbReference>
<dbReference type="PRINTS" id="PR00992">
    <property type="entry name" value="ALARACEMASE"/>
</dbReference>
<evidence type="ECO:0000256" key="12">
    <source>
        <dbReference type="HAMAP-Rule" id="MF_01201"/>
    </source>
</evidence>
<feature type="transmembrane region" description="Helical" evidence="15">
    <location>
        <begin position="309"/>
        <end position="328"/>
    </location>
</feature>
<evidence type="ECO:0000256" key="2">
    <source>
        <dbReference type="ARBA" id="ARBA00004651"/>
    </source>
</evidence>
<evidence type="ECO:0000256" key="9">
    <source>
        <dbReference type="ARBA" id="ARBA00023251"/>
    </source>
</evidence>
<comment type="cofactor">
    <cofactor evidence="1 12 13">
        <name>pyridoxal 5'-phosphate</name>
        <dbReference type="ChEBI" id="CHEBI:597326"/>
    </cofactor>
</comment>
<dbReference type="EMBL" id="CP147246">
    <property type="protein sequence ID" value="WYJ95570.1"/>
    <property type="molecule type" value="Genomic_DNA"/>
</dbReference>
<dbReference type="OrthoDB" id="9813814at2"/>
<proteinExistence type="inferred from homology"/>
<dbReference type="NCBIfam" id="TIGR00492">
    <property type="entry name" value="alr"/>
    <property type="match status" value="1"/>
</dbReference>
<comment type="catalytic activity">
    <reaction evidence="12">
        <text>L-alanine = D-alanine</text>
        <dbReference type="Rhea" id="RHEA:20249"/>
        <dbReference type="ChEBI" id="CHEBI:57416"/>
        <dbReference type="ChEBI" id="CHEBI:57972"/>
        <dbReference type="EC" id="5.1.1.1"/>
    </reaction>
</comment>
<dbReference type="HAMAP" id="MF_01201">
    <property type="entry name" value="Ala_racemase"/>
    <property type="match status" value="1"/>
</dbReference>
<dbReference type="InterPro" id="IPR001608">
    <property type="entry name" value="Ala_racemase_N"/>
</dbReference>
<dbReference type="Pfam" id="PF01168">
    <property type="entry name" value="Ala_racemase_N"/>
    <property type="match status" value="1"/>
</dbReference>
<keyword evidence="19" id="KW-1185">Reference proteome</keyword>
<dbReference type="GO" id="GO:0046677">
    <property type="term" value="P:response to antibiotic"/>
    <property type="evidence" value="ECO:0007669"/>
    <property type="project" value="UniProtKB-KW"/>
</dbReference>
<keyword evidence="3" id="KW-1003">Cell membrane</keyword>
<comment type="similarity">
    <text evidence="12">Belongs to the alanine racemase family.</text>
</comment>
<evidence type="ECO:0000259" key="16">
    <source>
        <dbReference type="SMART" id="SM01005"/>
    </source>
</evidence>
<dbReference type="GO" id="GO:0005886">
    <property type="term" value="C:plasma membrane"/>
    <property type="evidence" value="ECO:0007669"/>
    <property type="project" value="UniProtKB-SubCell"/>
</dbReference>
<dbReference type="NCBIfam" id="NF033132">
    <property type="entry name" value="vanT-CELN"/>
    <property type="match status" value="1"/>
</dbReference>
<dbReference type="SUPFAM" id="SSF50621">
    <property type="entry name" value="Alanine racemase C-terminal domain-like"/>
    <property type="match status" value="1"/>
</dbReference>
<keyword evidence="4 15" id="KW-0812">Transmembrane</keyword>
<dbReference type="PIRSF" id="PIRSF036464">
    <property type="entry name" value="Ser_ala_racem"/>
    <property type="match status" value="1"/>
</dbReference>
<dbReference type="InterPro" id="IPR009006">
    <property type="entry name" value="Ala_racemase/Decarboxylase_C"/>
</dbReference>
<feature type="transmembrane region" description="Helical" evidence="15">
    <location>
        <begin position="148"/>
        <end position="169"/>
    </location>
</feature>
<dbReference type="PANTHER" id="PTHR30511:SF0">
    <property type="entry name" value="ALANINE RACEMASE, CATABOLIC-RELATED"/>
    <property type="match status" value="1"/>
</dbReference>
<feature type="binding site" evidence="12 14">
    <location>
        <position position="650"/>
    </location>
    <ligand>
        <name>substrate</name>
    </ligand>
</feature>
<feature type="transmembrane region" description="Helical" evidence="15">
    <location>
        <begin position="222"/>
        <end position="242"/>
    </location>
</feature>
<dbReference type="AlphaFoldDB" id="A0A200JDX2"/>
<keyword evidence="7 15" id="KW-0472">Membrane</keyword>
<comment type="function">
    <text evidence="12">Catalyzes the interconversion of L-alanine and D-alanine. May also act on other amino acids.</text>
</comment>
<evidence type="ECO:0000256" key="6">
    <source>
        <dbReference type="ARBA" id="ARBA00022989"/>
    </source>
</evidence>
<accession>A0A200JDX2</accession>
<dbReference type="InterPro" id="IPR020622">
    <property type="entry name" value="Ala_racemase_pyridoxalP-BS"/>
</dbReference>
<feature type="transmembrane region" description="Helical" evidence="15">
    <location>
        <begin position="12"/>
        <end position="31"/>
    </location>
</feature>
<dbReference type="UniPathway" id="UPA00042">
    <property type="reaction ID" value="UER00497"/>
</dbReference>
<name>A0A200JDX2_9ENTE</name>
<dbReference type="EMBL" id="NIBQ01000001">
    <property type="protein sequence ID" value="OUZ35051.1"/>
    <property type="molecule type" value="Genomic_DNA"/>
</dbReference>
<feature type="transmembrane region" description="Helical" evidence="15">
    <location>
        <begin position="189"/>
        <end position="210"/>
    </location>
</feature>
<dbReference type="GO" id="GO:0005829">
    <property type="term" value="C:cytosol"/>
    <property type="evidence" value="ECO:0007669"/>
    <property type="project" value="TreeGrafter"/>
</dbReference>
<evidence type="ECO:0000256" key="10">
    <source>
        <dbReference type="ARBA" id="ARBA00060905"/>
    </source>
</evidence>
<feature type="transmembrane region" description="Helical" evidence="15">
    <location>
        <begin position="81"/>
        <end position="102"/>
    </location>
</feature>
<dbReference type="InterPro" id="IPR011079">
    <property type="entry name" value="Ala_racemase_C"/>
</dbReference>
<reference evidence="18" key="3">
    <citation type="submission" date="2024-03" db="EMBL/GenBank/DDBJ databases">
        <title>The Genome Sequence of Enterococcus sp. DIV0238c.</title>
        <authorList>
            <consortium name="The Broad Institute Genomics Platform"/>
            <consortium name="The Broad Institute Microbial Omics Core"/>
            <consortium name="The Broad Institute Genomic Center for Infectious Diseases"/>
            <person name="Earl A."/>
            <person name="Manson A."/>
            <person name="Gilmore M."/>
            <person name="Schwartman J."/>
            <person name="Shea T."/>
            <person name="Abouelleil A."/>
            <person name="Cao P."/>
            <person name="Chapman S."/>
            <person name="Cusick C."/>
            <person name="Young S."/>
            <person name="Neafsey D."/>
            <person name="Nusbaum C."/>
            <person name="Birren B."/>
        </authorList>
    </citation>
    <scope>NUCLEOTIDE SEQUENCE</scope>
    <source>
        <strain evidence="18">9D6_DIV0238</strain>
    </source>
</reference>
<dbReference type="InterPro" id="IPR002656">
    <property type="entry name" value="Acyl_transf_3_dom"/>
</dbReference>
<comment type="pathway">
    <text evidence="12">Amino-acid biosynthesis; D-alanine biosynthesis; D-alanine from L-alanine: step 1/1.</text>
</comment>
<dbReference type="Pfam" id="PF01757">
    <property type="entry name" value="Acyl_transf_3"/>
    <property type="match status" value="1"/>
</dbReference>
<keyword evidence="8 12" id="KW-0413">Isomerase</keyword>
<sequence length="702" mass="79530">MRHRANGIDLFRIFAAIMVVAIHTFPFQSIAPFLDEVITLTVFRVAVPFFFMITGYFLLGRLSLNFSYNNNQRVKKYLYKIGMIYLYSILLYFPLSLLNGTISLKMNILLLLKVFIFDGTFYHLWYFPASIIGTILVTLLLRSIGFKLTVAFSTCLYLVGLGGDSWYGITNQVPLLNKLYTFIFSWSDYTRSGVFFTPMFLCLGIFAYRVSKKLTTSKILNLLFYVFIIGMTFESIFLHRFTNVKHDSMYLLLPSCALLLFLMLLNWQPKLKVKESADLTLLVYILHPLVIVIVHSISKYIPILKNSLLNFLLVVVCSFILAQLLLNLKRKLRVSKQKIPFERASKEISASAIHHNINEIRKIIPKNTNIMGVVKANAYGCGMVEVAYELEKIGISFFCVATIEEAIALRKSGNQGDILILGYTHPNRINDIKKYNLIQSIVSEEHGKVLNLKKIPIRCHLQVDTGMHRLGVTPNVTIIQQMYLFSNLKIEGIYSHLGSSDSLEQESIARTNTQIFLFNNILSDLEQMGISYGYTHIQSSYGILNYPELSFDFVRIGILCYGFLSDYNSPTKIPIDLQPIVKVKASLITERIVEAGEYVGYGLGAKVEKRTRIGVVSIGYADGIPRALSNAKLTLEFKGQSIKQIGNICMDMMLVDLSEVEDISVNDELIVLSNISKIADEEQTITNELLSRLGSRLGIELN</sequence>
<feature type="transmembrane region" description="Helical" evidence="15">
    <location>
        <begin position="37"/>
        <end position="60"/>
    </location>
</feature>
<dbReference type="InterPro" id="IPR000821">
    <property type="entry name" value="Ala_racemase"/>
</dbReference>
<organism evidence="17">
    <name type="scientific">Candidatus Enterococcus dunnyi</name>
    <dbReference type="NCBI Taxonomy" id="1834192"/>
    <lineage>
        <taxon>Bacteria</taxon>
        <taxon>Bacillati</taxon>
        <taxon>Bacillota</taxon>
        <taxon>Bacilli</taxon>
        <taxon>Lactobacillales</taxon>
        <taxon>Enterococcaceae</taxon>
        <taxon>Enterococcus</taxon>
    </lineage>
</organism>
<keyword evidence="9" id="KW-0046">Antibiotic resistance</keyword>
<dbReference type="SMART" id="SM01005">
    <property type="entry name" value="Ala_racemase_C"/>
    <property type="match status" value="1"/>
</dbReference>
<reference evidence="18" key="2">
    <citation type="submission" date="2017-05" db="EMBL/GenBank/DDBJ databases">
        <authorList>
            <consortium name="The Broad Institute Genomics Platform"/>
            <consortium name="The Broad Institute Genomic Center for Infectious Diseases"/>
            <person name="Earl A."/>
            <person name="Manson A."/>
            <person name="Schwartman J."/>
            <person name="Gilmore M."/>
            <person name="Abouelleil A."/>
            <person name="Cao P."/>
            <person name="Chapman S."/>
            <person name="Cusick C."/>
            <person name="Shea T."/>
            <person name="Young S."/>
            <person name="Neafsey D."/>
            <person name="Nusbaum C."/>
            <person name="Birren B."/>
        </authorList>
    </citation>
    <scope>NUCLEOTIDE SEQUENCE</scope>
    <source>
        <strain evidence="18">9D6_DIV0238</strain>
    </source>
</reference>
<evidence type="ECO:0000256" key="13">
    <source>
        <dbReference type="PIRSR" id="PIRSR600821-50"/>
    </source>
</evidence>
<dbReference type="PROSITE" id="PS00395">
    <property type="entry name" value="ALANINE_RACEMASE"/>
    <property type="match status" value="1"/>
</dbReference>
<dbReference type="EC" id="5.1.1.1" evidence="12"/>
<dbReference type="PANTHER" id="PTHR30511">
    <property type="entry name" value="ALANINE RACEMASE"/>
    <property type="match status" value="1"/>
</dbReference>
<dbReference type="GO" id="GO:0030170">
    <property type="term" value="F:pyridoxal phosphate binding"/>
    <property type="evidence" value="ECO:0007669"/>
    <property type="project" value="UniProtKB-UniRule"/>
</dbReference>
<evidence type="ECO:0000256" key="11">
    <source>
        <dbReference type="ARBA" id="ARBA00061081"/>
    </source>
</evidence>
<evidence type="ECO:0000313" key="17">
    <source>
        <dbReference type="EMBL" id="OUZ35051.1"/>
    </source>
</evidence>
<dbReference type="GO" id="GO:0030632">
    <property type="term" value="P:D-alanine biosynthetic process"/>
    <property type="evidence" value="ECO:0007669"/>
    <property type="project" value="UniProtKB-UniRule"/>
</dbReference>
<comment type="similarity">
    <text evidence="10">In the N-terminal section; belongs to the acyltransferase 3 family.</text>
</comment>
<evidence type="ECO:0000256" key="8">
    <source>
        <dbReference type="ARBA" id="ARBA00023235"/>
    </source>
</evidence>